<proteinExistence type="predicted"/>
<protein>
    <submittedName>
        <fullName evidence="1">Genomic scaffold, ProqFM164S02</fullName>
    </submittedName>
</protein>
<name>W6Q8B4_PENRF</name>
<sequence length="62" mass="6795">MNELNNNGLYPLPTRAYAIAVGGNCGPPGFCSCWMVAKINPKMSRCTQNHSRLPGYSIRLLP</sequence>
<evidence type="ECO:0000313" key="2">
    <source>
        <dbReference type="Proteomes" id="UP000030686"/>
    </source>
</evidence>
<gene>
    <name evidence="1" type="ORF">PROQFM164_S02g002771</name>
</gene>
<dbReference type="EMBL" id="HG792016">
    <property type="protein sequence ID" value="CDM32620.1"/>
    <property type="molecule type" value="Genomic_DNA"/>
</dbReference>
<accession>W6Q8B4</accession>
<keyword evidence="2" id="KW-1185">Reference proteome</keyword>
<evidence type="ECO:0000313" key="1">
    <source>
        <dbReference type="EMBL" id="CDM32620.1"/>
    </source>
</evidence>
<dbReference type="AlphaFoldDB" id="W6Q8B4"/>
<dbReference type="Proteomes" id="UP000030686">
    <property type="component" value="Unassembled WGS sequence"/>
</dbReference>
<reference evidence="1" key="1">
    <citation type="journal article" date="2014" name="Nat. Commun.">
        <title>Multiple recent horizontal transfers of a large genomic region in cheese making fungi.</title>
        <authorList>
            <person name="Cheeseman K."/>
            <person name="Ropars J."/>
            <person name="Renault P."/>
            <person name="Dupont J."/>
            <person name="Gouzy J."/>
            <person name="Branca A."/>
            <person name="Abraham A.L."/>
            <person name="Ceppi M."/>
            <person name="Conseiller E."/>
            <person name="Debuchy R."/>
            <person name="Malagnac F."/>
            <person name="Goarin A."/>
            <person name="Silar P."/>
            <person name="Lacoste S."/>
            <person name="Sallet E."/>
            <person name="Bensimon A."/>
            <person name="Giraud T."/>
            <person name="Brygoo Y."/>
        </authorList>
    </citation>
    <scope>NUCLEOTIDE SEQUENCE [LARGE SCALE GENOMIC DNA]</scope>
    <source>
        <strain evidence="1">FM164</strain>
    </source>
</reference>
<organism evidence="1 2">
    <name type="scientific">Penicillium roqueforti (strain FM164)</name>
    <dbReference type="NCBI Taxonomy" id="1365484"/>
    <lineage>
        <taxon>Eukaryota</taxon>
        <taxon>Fungi</taxon>
        <taxon>Dikarya</taxon>
        <taxon>Ascomycota</taxon>
        <taxon>Pezizomycotina</taxon>
        <taxon>Eurotiomycetes</taxon>
        <taxon>Eurotiomycetidae</taxon>
        <taxon>Eurotiales</taxon>
        <taxon>Aspergillaceae</taxon>
        <taxon>Penicillium</taxon>
    </lineage>
</organism>